<evidence type="ECO:0000256" key="2">
    <source>
        <dbReference type="ARBA" id="ARBA00022670"/>
    </source>
</evidence>
<dbReference type="PANTHER" id="PTHR42987">
    <property type="entry name" value="PEPTIDASE S49"/>
    <property type="match status" value="1"/>
</dbReference>
<accession>A0ABY6P057</accession>
<dbReference type="Gene3D" id="3.90.226.10">
    <property type="entry name" value="2-enoyl-CoA Hydratase, Chain A, domain 1"/>
    <property type="match status" value="2"/>
</dbReference>
<evidence type="ECO:0000313" key="7">
    <source>
        <dbReference type="Proteomes" id="UP001164965"/>
    </source>
</evidence>
<feature type="domain" description="Peptidase S49" evidence="5">
    <location>
        <begin position="93"/>
        <end position="236"/>
    </location>
</feature>
<keyword evidence="7" id="KW-1185">Reference proteome</keyword>
<sequence length="284" mass="29587">MVKLPSSLSSNLPARLSGTAGPVVTVVRLHGVIASGAAGLGRTQLNIDSVEGPLKRAFAADGLQAVALAVNSPGGSPTQSALIGDRVRQLAAEHEVPVLAFCEDVAASGGYWLACAADEIFATPTSMLGSVGVVSSGFGLTGLIDKLGVERRLHTQGANKARLDPFSPEKIEDVDWLLGMQESIHTEFKAWVRQRRGAALVGTDDELFTGEVWTGRRAVELGLADALGTLRGVLAERFPDAEVRMTSRTKSLAARLGLPGAAASAVGSVVAAVEDRAAWARWGL</sequence>
<organism evidence="6 7">
    <name type="scientific">Rhodococcus antarcticus</name>
    <dbReference type="NCBI Taxonomy" id="2987751"/>
    <lineage>
        <taxon>Bacteria</taxon>
        <taxon>Bacillati</taxon>
        <taxon>Actinomycetota</taxon>
        <taxon>Actinomycetes</taxon>
        <taxon>Mycobacteriales</taxon>
        <taxon>Nocardiaceae</taxon>
        <taxon>Rhodococcus</taxon>
    </lineage>
</organism>
<evidence type="ECO:0000256" key="3">
    <source>
        <dbReference type="ARBA" id="ARBA00022801"/>
    </source>
</evidence>
<dbReference type="EMBL" id="CP110615">
    <property type="protein sequence ID" value="UZJ24598.1"/>
    <property type="molecule type" value="Genomic_DNA"/>
</dbReference>
<dbReference type="InterPro" id="IPR047272">
    <property type="entry name" value="S49_SppA_C"/>
</dbReference>
<dbReference type="SUPFAM" id="SSF52096">
    <property type="entry name" value="ClpP/crotonase"/>
    <property type="match status" value="1"/>
</dbReference>
<name>A0ABY6P057_9NOCA</name>
<keyword evidence="3" id="KW-0378">Hydrolase</keyword>
<dbReference type="InterPro" id="IPR002142">
    <property type="entry name" value="Peptidase_S49"/>
</dbReference>
<evidence type="ECO:0000313" key="6">
    <source>
        <dbReference type="EMBL" id="UZJ24598.1"/>
    </source>
</evidence>
<dbReference type="Proteomes" id="UP001164965">
    <property type="component" value="Chromosome"/>
</dbReference>
<evidence type="ECO:0000259" key="5">
    <source>
        <dbReference type="Pfam" id="PF01343"/>
    </source>
</evidence>
<dbReference type="RefSeq" id="WP_265382705.1">
    <property type="nucleotide sequence ID" value="NZ_CP110615.1"/>
</dbReference>
<reference evidence="6" key="1">
    <citation type="submission" date="2022-10" db="EMBL/GenBank/DDBJ databases">
        <title>Rhodococcus sp.75.</title>
        <authorList>
            <person name="Sun M."/>
        </authorList>
    </citation>
    <scope>NUCLEOTIDE SEQUENCE</scope>
    <source>
        <strain evidence="6">75</strain>
    </source>
</reference>
<dbReference type="Pfam" id="PF01343">
    <property type="entry name" value="Peptidase_S49"/>
    <property type="match status" value="1"/>
</dbReference>
<evidence type="ECO:0000256" key="4">
    <source>
        <dbReference type="ARBA" id="ARBA00022825"/>
    </source>
</evidence>
<comment type="similarity">
    <text evidence="1">Belongs to the peptidase S49 family.</text>
</comment>
<dbReference type="CDD" id="cd07023">
    <property type="entry name" value="S49_Sppa_N_C"/>
    <property type="match status" value="1"/>
</dbReference>
<dbReference type="PANTHER" id="PTHR42987:SF8">
    <property type="entry name" value="PROTEINASE"/>
    <property type="match status" value="1"/>
</dbReference>
<keyword evidence="2" id="KW-0645">Protease</keyword>
<proteinExistence type="inferred from homology"/>
<gene>
    <name evidence="6" type="ORF">RHODO2019_15955</name>
</gene>
<evidence type="ECO:0000256" key="1">
    <source>
        <dbReference type="ARBA" id="ARBA00008683"/>
    </source>
</evidence>
<protein>
    <submittedName>
        <fullName evidence="6">S49 family peptidase</fullName>
    </submittedName>
</protein>
<dbReference type="InterPro" id="IPR029045">
    <property type="entry name" value="ClpP/crotonase-like_dom_sf"/>
</dbReference>
<keyword evidence="4" id="KW-0720">Serine protease</keyword>